<keyword evidence="7 10" id="KW-0067">ATP-binding</keyword>
<dbReference type="Gene3D" id="3.30.200.20">
    <property type="entry name" value="Phosphorylase Kinase, domain 1"/>
    <property type="match status" value="1"/>
</dbReference>
<dbReference type="EC" id="2.7.11.22" evidence="2"/>
<keyword evidence="14" id="KW-1185">Reference proteome</keyword>
<keyword evidence="5 10" id="KW-0547">Nucleotide-binding</keyword>
<dbReference type="GO" id="GO:0010468">
    <property type="term" value="P:regulation of gene expression"/>
    <property type="evidence" value="ECO:0007669"/>
    <property type="project" value="TreeGrafter"/>
</dbReference>
<dbReference type="Proteomes" id="UP000054047">
    <property type="component" value="Unassembled WGS sequence"/>
</dbReference>
<evidence type="ECO:0000256" key="5">
    <source>
        <dbReference type="ARBA" id="ARBA00022741"/>
    </source>
</evidence>
<dbReference type="GO" id="GO:0005524">
    <property type="term" value="F:ATP binding"/>
    <property type="evidence" value="ECO:0007669"/>
    <property type="project" value="UniProtKB-UniRule"/>
</dbReference>
<dbReference type="OrthoDB" id="1732493at2759"/>
<reference evidence="13 14" key="1">
    <citation type="submission" date="2013-12" db="EMBL/GenBank/DDBJ databases">
        <title>Draft genome of the parsitic nematode Ancylostoma duodenale.</title>
        <authorList>
            <person name="Mitreva M."/>
        </authorList>
    </citation>
    <scope>NUCLEOTIDE SEQUENCE [LARGE SCALE GENOMIC DNA]</scope>
    <source>
        <strain evidence="13 14">Zhejiang</strain>
    </source>
</reference>
<dbReference type="Gene3D" id="1.10.510.10">
    <property type="entry name" value="Transferase(Phosphotransferase) domain 1"/>
    <property type="match status" value="1"/>
</dbReference>
<gene>
    <name evidence="13" type="ORF">ANCDUO_24560</name>
</gene>
<accession>A0A0C2FFH8</accession>
<evidence type="ECO:0000256" key="3">
    <source>
        <dbReference type="ARBA" id="ARBA00022527"/>
    </source>
</evidence>
<keyword evidence="4" id="KW-0808">Transferase</keyword>
<dbReference type="InterPro" id="IPR011009">
    <property type="entry name" value="Kinase-like_dom_sf"/>
</dbReference>
<evidence type="ECO:0000256" key="4">
    <source>
        <dbReference type="ARBA" id="ARBA00022679"/>
    </source>
</evidence>
<evidence type="ECO:0000313" key="14">
    <source>
        <dbReference type="Proteomes" id="UP000054047"/>
    </source>
</evidence>
<keyword evidence="3 11" id="KW-0723">Serine/threonine-protein kinase</keyword>
<evidence type="ECO:0000256" key="6">
    <source>
        <dbReference type="ARBA" id="ARBA00022777"/>
    </source>
</evidence>
<dbReference type="GO" id="GO:0000082">
    <property type="term" value="P:G1/S transition of mitotic cell cycle"/>
    <property type="evidence" value="ECO:0007669"/>
    <property type="project" value="TreeGrafter"/>
</dbReference>
<feature type="domain" description="Protein kinase" evidence="12">
    <location>
        <begin position="13"/>
        <end position="220"/>
    </location>
</feature>
<evidence type="ECO:0000313" key="13">
    <source>
        <dbReference type="EMBL" id="KIH45399.1"/>
    </source>
</evidence>
<dbReference type="SMART" id="SM00220">
    <property type="entry name" value="S_TKc"/>
    <property type="match status" value="1"/>
</dbReference>
<dbReference type="Pfam" id="PF00069">
    <property type="entry name" value="Pkinase"/>
    <property type="match status" value="1"/>
</dbReference>
<dbReference type="PANTHER" id="PTHR24056:SF254">
    <property type="entry name" value="CYCLIN-DEPENDENT KINASE 2"/>
    <property type="match status" value="1"/>
</dbReference>
<dbReference type="InterPro" id="IPR000719">
    <property type="entry name" value="Prot_kinase_dom"/>
</dbReference>
<dbReference type="GO" id="GO:0007165">
    <property type="term" value="P:signal transduction"/>
    <property type="evidence" value="ECO:0007669"/>
    <property type="project" value="TreeGrafter"/>
</dbReference>
<dbReference type="PANTHER" id="PTHR24056">
    <property type="entry name" value="CELL DIVISION PROTEIN KINASE"/>
    <property type="match status" value="1"/>
</dbReference>
<proteinExistence type="inferred from homology"/>
<dbReference type="InterPro" id="IPR017441">
    <property type="entry name" value="Protein_kinase_ATP_BS"/>
</dbReference>
<dbReference type="InterPro" id="IPR050108">
    <property type="entry name" value="CDK"/>
</dbReference>
<evidence type="ECO:0000256" key="8">
    <source>
        <dbReference type="ARBA" id="ARBA00047811"/>
    </source>
</evidence>
<feature type="binding site" evidence="10">
    <location>
        <position position="42"/>
    </location>
    <ligand>
        <name>ATP</name>
        <dbReference type="ChEBI" id="CHEBI:30616"/>
    </ligand>
</feature>
<dbReference type="GO" id="GO:0005634">
    <property type="term" value="C:nucleus"/>
    <property type="evidence" value="ECO:0007669"/>
    <property type="project" value="TreeGrafter"/>
</dbReference>
<name>A0A0C2FFH8_9BILA</name>
<evidence type="ECO:0000256" key="7">
    <source>
        <dbReference type="ARBA" id="ARBA00022840"/>
    </source>
</evidence>
<dbReference type="InterPro" id="IPR008271">
    <property type="entry name" value="Ser/Thr_kinase_AS"/>
</dbReference>
<dbReference type="AlphaFoldDB" id="A0A0C2FFH8"/>
<dbReference type="GO" id="GO:0005737">
    <property type="term" value="C:cytoplasm"/>
    <property type="evidence" value="ECO:0007669"/>
    <property type="project" value="TreeGrafter"/>
</dbReference>
<dbReference type="FunFam" id="1.10.510.10:FF:000624">
    <property type="entry name" value="Mitogen-activated protein kinase"/>
    <property type="match status" value="1"/>
</dbReference>
<evidence type="ECO:0000259" key="12">
    <source>
        <dbReference type="PROSITE" id="PS50011"/>
    </source>
</evidence>
<protein>
    <recommendedName>
        <fullName evidence="2">cyclin-dependent kinase</fullName>
        <ecNumber evidence="2">2.7.11.22</ecNumber>
    </recommendedName>
</protein>
<sequence>MSKPAPSGDLAKFDDLRKIGEGTYGVVFKGVHKRSGKLVALKKISLERDNEGVPSMQLYLVFEFIDRDLKSLLDKLPGKRLPAKHAKSFLWQLLQALAYCHTRRVLHRDLKPQNLLVDDSGVIKLADFGLARNFSIPSRVYTHEVVTLWYRAPEILLGGRYYSTAIDVWSLGCIFSEMVAGIPLFAGDSEIDQLFRIFKILGTPTPEVSYFVYSHVTGWK</sequence>
<dbReference type="GO" id="GO:0004693">
    <property type="term" value="F:cyclin-dependent protein serine/threonine kinase activity"/>
    <property type="evidence" value="ECO:0007669"/>
    <property type="project" value="UniProtKB-EC"/>
</dbReference>
<dbReference type="PROSITE" id="PS00107">
    <property type="entry name" value="PROTEIN_KINASE_ATP"/>
    <property type="match status" value="1"/>
</dbReference>
<dbReference type="EMBL" id="KN772665">
    <property type="protein sequence ID" value="KIH45399.1"/>
    <property type="molecule type" value="Genomic_DNA"/>
</dbReference>
<dbReference type="GO" id="GO:0000307">
    <property type="term" value="C:cyclin-dependent protein kinase holoenzyme complex"/>
    <property type="evidence" value="ECO:0007669"/>
    <property type="project" value="TreeGrafter"/>
</dbReference>
<comment type="similarity">
    <text evidence="1">Belongs to the protein kinase superfamily. CMGC Ser/Thr protein kinase family. CDC2/CDKX subfamily.</text>
</comment>
<dbReference type="GO" id="GO:0030332">
    <property type="term" value="F:cyclin binding"/>
    <property type="evidence" value="ECO:0007669"/>
    <property type="project" value="TreeGrafter"/>
</dbReference>
<dbReference type="PROSITE" id="PS50011">
    <property type="entry name" value="PROTEIN_KINASE_DOM"/>
    <property type="match status" value="1"/>
</dbReference>
<evidence type="ECO:0000256" key="10">
    <source>
        <dbReference type="PROSITE-ProRule" id="PRU10141"/>
    </source>
</evidence>
<dbReference type="SUPFAM" id="SSF56112">
    <property type="entry name" value="Protein kinase-like (PK-like)"/>
    <property type="match status" value="1"/>
</dbReference>
<evidence type="ECO:0000256" key="1">
    <source>
        <dbReference type="ARBA" id="ARBA00006485"/>
    </source>
</evidence>
<comment type="catalytic activity">
    <reaction evidence="9">
        <text>L-seryl-[protein] + ATP = O-phospho-L-seryl-[protein] + ADP + H(+)</text>
        <dbReference type="Rhea" id="RHEA:17989"/>
        <dbReference type="Rhea" id="RHEA-COMP:9863"/>
        <dbReference type="Rhea" id="RHEA-COMP:11604"/>
        <dbReference type="ChEBI" id="CHEBI:15378"/>
        <dbReference type="ChEBI" id="CHEBI:29999"/>
        <dbReference type="ChEBI" id="CHEBI:30616"/>
        <dbReference type="ChEBI" id="CHEBI:83421"/>
        <dbReference type="ChEBI" id="CHEBI:456216"/>
        <dbReference type="EC" id="2.7.11.22"/>
    </reaction>
</comment>
<dbReference type="PROSITE" id="PS00108">
    <property type="entry name" value="PROTEIN_KINASE_ST"/>
    <property type="match status" value="1"/>
</dbReference>
<organism evidence="13 14">
    <name type="scientific">Ancylostoma duodenale</name>
    <dbReference type="NCBI Taxonomy" id="51022"/>
    <lineage>
        <taxon>Eukaryota</taxon>
        <taxon>Metazoa</taxon>
        <taxon>Ecdysozoa</taxon>
        <taxon>Nematoda</taxon>
        <taxon>Chromadorea</taxon>
        <taxon>Rhabditida</taxon>
        <taxon>Rhabditina</taxon>
        <taxon>Rhabditomorpha</taxon>
        <taxon>Strongyloidea</taxon>
        <taxon>Ancylostomatidae</taxon>
        <taxon>Ancylostomatinae</taxon>
        <taxon>Ancylostoma</taxon>
    </lineage>
</organism>
<keyword evidence="6 13" id="KW-0418">Kinase</keyword>
<evidence type="ECO:0000256" key="9">
    <source>
        <dbReference type="ARBA" id="ARBA00048367"/>
    </source>
</evidence>
<dbReference type="GO" id="GO:0010389">
    <property type="term" value="P:regulation of G2/M transition of mitotic cell cycle"/>
    <property type="evidence" value="ECO:0007669"/>
    <property type="project" value="TreeGrafter"/>
</dbReference>
<evidence type="ECO:0000256" key="11">
    <source>
        <dbReference type="RuleBase" id="RU000304"/>
    </source>
</evidence>
<comment type="catalytic activity">
    <reaction evidence="8">
        <text>L-threonyl-[protein] + ATP = O-phospho-L-threonyl-[protein] + ADP + H(+)</text>
        <dbReference type="Rhea" id="RHEA:46608"/>
        <dbReference type="Rhea" id="RHEA-COMP:11060"/>
        <dbReference type="Rhea" id="RHEA-COMP:11605"/>
        <dbReference type="ChEBI" id="CHEBI:15378"/>
        <dbReference type="ChEBI" id="CHEBI:30013"/>
        <dbReference type="ChEBI" id="CHEBI:30616"/>
        <dbReference type="ChEBI" id="CHEBI:61977"/>
        <dbReference type="ChEBI" id="CHEBI:456216"/>
        <dbReference type="EC" id="2.7.11.22"/>
    </reaction>
</comment>
<evidence type="ECO:0000256" key="2">
    <source>
        <dbReference type="ARBA" id="ARBA00012425"/>
    </source>
</evidence>